<dbReference type="OrthoDB" id="5917530at2759"/>
<dbReference type="AlphaFoldDB" id="A0A9P0HAG0"/>
<evidence type="ECO:0008006" key="4">
    <source>
        <dbReference type="Google" id="ProtNLM"/>
    </source>
</evidence>
<accession>A0A9P0HAG0</accession>
<evidence type="ECO:0000313" key="3">
    <source>
        <dbReference type="Proteomes" id="UP001152798"/>
    </source>
</evidence>
<dbReference type="EMBL" id="OV725080">
    <property type="protein sequence ID" value="CAH1398373.1"/>
    <property type="molecule type" value="Genomic_DNA"/>
</dbReference>
<feature type="signal peptide" evidence="1">
    <location>
        <begin position="1"/>
        <end position="17"/>
    </location>
</feature>
<reference evidence="2" key="1">
    <citation type="submission" date="2022-01" db="EMBL/GenBank/DDBJ databases">
        <authorList>
            <person name="King R."/>
        </authorList>
    </citation>
    <scope>NUCLEOTIDE SEQUENCE</scope>
</reference>
<evidence type="ECO:0000313" key="2">
    <source>
        <dbReference type="EMBL" id="CAH1398373.1"/>
    </source>
</evidence>
<organism evidence="2 3">
    <name type="scientific">Nezara viridula</name>
    <name type="common">Southern green stink bug</name>
    <name type="synonym">Cimex viridulus</name>
    <dbReference type="NCBI Taxonomy" id="85310"/>
    <lineage>
        <taxon>Eukaryota</taxon>
        <taxon>Metazoa</taxon>
        <taxon>Ecdysozoa</taxon>
        <taxon>Arthropoda</taxon>
        <taxon>Hexapoda</taxon>
        <taxon>Insecta</taxon>
        <taxon>Pterygota</taxon>
        <taxon>Neoptera</taxon>
        <taxon>Paraneoptera</taxon>
        <taxon>Hemiptera</taxon>
        <taxon>Heteroptera</taxon>
        <taxon>Panheteroptera</taxon>
        <taxon>Pentatomomorpha</taxon>
        <taxon>Pentatomoidea</taxon>
        <taxon>Pentatomidae</taxon>
        <taxon>Pentatominae</taxon>
        <taxon>Nezara</taxon>
    </lineage>
</organism>
<protein>
    <recommendedName>
        <fullName evidence="4">Neuropeptide</fullName>
    </recommendedName>
</protein>
<keyword evidence="3" id="KW-1185">Reference proteome</keyword>
<sequence>MPFAAVAVLLLLMATLAALIGHCNNDHKTLIACALYTLAGKDFVNKISLVLWIYKSNRSRSHRQLYPNSITITPNIGDIVDLERYGGRDI</sequence>
<evidence type="ECO:0000256" key="1">
    <source>
        <dbReference type="SAM" id="SignalP"/>
    </source>
</evidence>
<dbReference type="Proteomes" id="UP001152798">
    <property type="component" value="Chromosome 4"/>
</dbReference>
<keyword evidence="1" id="KW-0732">Signal</keyword>
<feature type="chain" id="PRO_5040133943" description="Neuropeptide" evidence="1">
    <location>
        <begin position="18"/>
        <end position="90"/>
    </location>
</feature>
<name>A0A9P0HAG0_NEZVI</name>
<proteinExistence type="predicted"/>
<gene>
    <name evidence="2" type="ORF">NEZAVI_LOCUS8038</name>
</gene>